<feature type="chain" id="PRO_5003408828" description="lytic cellulose monooxygenase (C4-dehydrogenating)" evidence="17">
    <location>
        <begin position="22"/>
        <end position="465"/>
    </location>
</feature>
<evidence type="ECO:0000256" key="8">
    <source>
        <dbReference type="ARBA" id="ARBA00023008"/>
    </source>
</evidence>
<dbReference type="RefSeq" id="XP_006693581.1">
    <property type="nucleotide sequence ID" value="XM_006693518.1"/>
</dbReference>
<evidence type="ECO:0000256" key="10">
    <source>
        <dbReference type="ARBA" id="ARBA00023157"/>
    </source>
</evidence>
<keyword evidence="4" id="KW-0479">Metal-binding</keyword>
<protein>
    <recommendedName>
        <fullName evidence="15">lytic cellulose monooxygenase (C4-dehydrogenating)</fullName>
        <ecNumber evidence="15">1.14.99.56</ecNumber>
    </recommendedName>
</protein>
<reference evidence="19 20" key="1">
    <citation type="journal article" date="2011" name="Cell">
        <title>Insight into structure and assembly of the nuclear pore complex by utilizing the genome of a eukaryotic thermophile.</title>
        <authorList>
            <person name="Amlacher S."/>
            <person name="Sarges P."/>
            <person name="Flemming D."/>
            <person name="van Noort V."/>
            <person name="Kunze R."/>
            <person name="Devos D.P."/>
            <person name="Arumugam M."/>
            <person name="Bork P."/>
            <person name="Hurt E."/>
        </authorList>
    </citation>
    <scope>NUCLEOTIDE SEQUENCE [LARGE SCALE GENOMIC DNA]</scope>
    <source>
        <strain evidence="20">DSM 1495 / CBS 144.50 / IMI 039719</strain>
    </source>
</reference>
<keyword evidence="11" id="KW-0119">Carbohydrate metabolism</keyword>
<gene>
    <name evidence="19" type="ORF">CTHT_0031380</name>
</gene>
<dbReference type="HOGENOM" id="CLU_031730_3_0_1"/>
<comment type="catalytic activity">
    <reaction evidence="14">
        <text>[(1-&gt;4)-beta-D-glucosyl]n+m + reduced acceptor + O2 = 4-dehydro-beta-D-glucosyl-[(1-&gt;4)-beta-D-glucosyl]n-1 + [(1-&gt;4)-beta-D-glucosyl]m + acceptor + H2O.</text>
        <dbReference type="EC" id="1.14.99.56"/>
    </reaction>
</comment>
<evidence type="ECO:0000256" key="12">
    <source>
        <dbReference type="ARBA" id="ARBA00023326"/>
    </source>
</evidence>
<feature type="region of interest" description="Disordered" evidence="16">
    <location>
        <begin position="410"/>
        <end position="456"/>
    </location>
</feature>
<comment type="similarity">
    <text evidence="13">Belongs to the polysaccharide monooxygenase AA9 family.</text>
</comment>
<dbReference type="OrthoDB" id="5985073at2759"/>
<dbReference type="CDD" id="cd21175">
    <property type="entry name" value="LPMO_AA9"/>
    <property type="match status" value="1"/>
</dbReference>
<sequence>MRFPVAFTVGLATAFASLASAHTCFTTLFINDVNQGDGTCVRMPKDGSLSTHPIYGYDNPDLACGRDGNIPVAFTCPAPAGAKLTFEFRMWADLSQPGAIDAGHKGPIAVYLKRVSNITIDSAVGPGWFKIYEEGFDTATNMWAVTKLNASQGLLSINLPSGLPTSYYLIRTEMIALHNVTSNAVSPQPYVGCAQLFIQSSVPPETAIPSEKTVSIPGHLSPSDPGLNFNVYRGEGKESSYRVPGPAVYFPTAPPGNNKAQNPTIQQTDGLIPDNCLVKNANWCGVEVPRYTNQAGCWASAENCWNQLEVCYKTAPPSGNKGCRVWEEQKCKVLQQACSSGQWQGPPNEGQKLTAVVDSPIPGGKLPDPVNAGQQGEVVSGGGGSSSGSGNTGGGQATTFIVSTTSAVPTSVVTSSPTPIPNDEVAPTPTVSPPPRGGKGKGYRPHCKSTRKQQQRRWVVYEPMA</sequence>
<accession>G0S4L0</accession>
<dbReference type="GO" id="GO:0030245">
    <property type="term" value="P:cellulose catabolic process"/>
    <property type="evidence" value="ECO:0007669"/>
    <property type="project" value="UniProtKB-KW"/>
</dbReference>
<keyword evidence="20" id="KW-1185">Reference proteome</keyword>
<evidence type="ECO:0000256" key="6">
    <source>
        <dbReference type="ARBA" id="ARBA00023001"/>
    </source>
</evidence>
<evidence type="ECO:0000256" key="13">
    <source>
        <dbReference type="ARBA" id="ARBA00044502"/>
    </source>
</evidence>
<keyword evidence="12" id="KW-0624">Polysaccharide degradation</keyword>
<evidence type="ECO:0000256" key="16">
    <source>
        <dbReference type="SAM" id="MobiDB-lite"/>
    </source>
</evidence>
<keyword evidence="6" id="KW-0136">Cellulose degradation</keyword>
<feature type="compositionally biased region" description="Basic residues" evidence="16">
    <location>
        <begin position="438"/>
        <end position="455"/>
    </location>
</feature>
<evidence type="ECO:0000256" key="17">
    <source>
        <dbReference type="SAM" id="SignalP"/>
    </source>
</evidence>
<dbReference type="EMBL" id="GL988041">
    <property type="protein sequence ID" value="EGS21285.1"/>
    <property type="molecule type" value="Genomic_DNA"/>
</dbReference>
<feature type="compositionally biased region" description="Gly residues" evidence="16">
    <location>
        <begin position="379"/>
        <end position="396"/>
    </location>
</feature>
<dbReference type="Pfam" id="PF03443">
    <property type="entry name" value="AA9"/>
    <property type="match status" value="1"/>
</dbReference>
<evidence type="ECO:0000256" key="1">
    <source>
        <dbReference type="ARBA" id="ARBA00001973"/>
    </source>
</evidence>
<keyword evidence="10" id="KW-1015">Disulfide bond</keyword>
<proteinExistence type="inferred from homology"/>
<dbReference type="InterPro" id="IPR049892">
    <property type="entry name" value="AA9"/>
</dbReference>
<dbReference type="Gene3D" id="2.70.50.70">
    <property type="match status" value="1"/>
</dbReference>
<evidence type="ECO:0000256" key="4">
    <source>
        <dbReference type="ARBA" id="ARBA00022723"/>
    </source>
</evidence>
<dbReference type="AlphaFoldDB" id="G0S4L0"/>
<feature type="signal peptide" evidence="17">
    <location>
        <begin position="1"/>
        <end position="21"/>
    </location>
</feature>
<dbReference type="SMR" id="G0S4L0"/>
<evidence type="ECO:0000256" key="11">
    <source>
        <dbReference type="ARBA" id="ARBA00023277"/>
    </source>
</evidence>
<dbReference type="PANTHER" id="PTHR33353:SF32">
    <property type="entry name" value="ENDO-BETA-1,4-GLUCANASE D"/>
    <property type="match status" value="1"/>
</dbReference>
<dbReference type="InterPro" id="IPR005103">
    <property type="entry name" value="AA9_LPMO"/>
</dbReference>
<organism evidence="20">
    <name type="scientific">Chaetomium thermophilum (strain DSM 1495 / CBS 144.50 / IMI 039719)</name>
    <name type="common">Thermochaetoides thermophila</name>
    <dbReference type="NCBI Taxonomy" id="759272"/>
    <lineage>
        <taxon>Eukaryota</taxon>
        <taxon>Fungi</taxon>
        <taxon>Dikarya</taxon>
        <taxon>Ascomycota</taxon>
        <taxon>Pezizomycotina</taxon>
        <taxon>Sordariomycetes</taxon>
        <taxon>Sordariomycetidae</taxon>
        <taxon>Sordariales</taxon>
        <taxon>Chaetomiaceae</taxon>
        <taxon>Thermochaetoides</taxon>
    </lineage>
</organism>
<dbReference type="OMA" id="ANWCGKP"/>
<evidence type="ECO:0000256" key="9">
    <source>
        <dbReference type="ARBA" id="ARBA00023033"/>
    </source>
</evidence>
<comment type="cofactor">
    <cofactor evidence="1">
        <name>Cu(2+)</name>
        <dbReference type="ChEBI" id="CHEBI:29036"/>
    </cofactor>
</comment>
<keyword evidence="9" id="KW-0503">Monooxygenase</keyword>
<name>G0S4L0_CHATD</name>
<dbReference type="EC" id="1.14.99.56" evidence="15"/>
<evidence type="ECO:0000256" key="5">
    <source>
        <dbReference type="ARBA" id="ARBA00022729"/>
    </source>
</evidence>
<dbReference type="PANTHER" id="PTHR33353">
    <property type="entry name" value="PUTATIVE (AFU_ORTHOLOGUE AFUA_1G12560)-RELATED"/>
    <property type="match status" value="1"/>
</dbReference>
<evidence type="ECO:0000313" key="20">
    <source>
        <dbReference type="Proteomes" id="UP000008066"/>
    </source>
</evidence>
<evidence type="ECO:0000256" key="14">
    <source>
        <dbReference type="ARBA" id="ARBA00045077"/>
    </source>
</evidence>
<comment type="subcellular location">
    <subcellularLocation>
        <location evidence="2">Secreted</location>
    </subcellularLocation>
</comment>
<evidence type="ECO:0000256" key="3">
    <source>
        <dbReference type="ARBA" id="ARBA00022525"/>
    </source>
</evidence>
<dbReference type="eggNOG" id="ENOG502SM9C">
    <property type="taxonomic scope" value="Eukaryota"/>
</dbReference>
<evidence type="ECO:0000313" key="19">
    <source>
        <dbReference type="EMBL" id="EGS21285.1"/>
    </source>
</evidence>
<keyword evidence="3" id="KW-0964">Secreted</keyword>
<keyword evidence="5 17" id="KW-0732">Signal</keyword>
<dbReference type="GO" id="GO:0046872">
    <property type="term" value="F:metal ion binding"/>
    <property type="evidence" value="ECO:0007669"/>
    <property type="project" value="UniProtKB-KW"/>
</dbReference>
<dbReference type="STRING" id="759272.G0S4L0"/>
<evidence type="ECO:0000256" key="15">
    <source>
        <dbReference type="ARBA" id="ARBA00047174"/>
    </source>
</evidence>
<dbReference type="GeneID" id="18257176"/>
<dbReference type="KEGG" id="cthr:CTHT_0031380"/>
<dbReference type="Proteomes" id="UP000008066">
    <property type="component" value="Unassembled WGS sequence"/>
</dbReference>
<evidence type="ECO:0000256" key="2">
    <source>
        <dbReference type="ARBA" id="ARBA00004613"/>
    </source>
</evidence>
<feature type="domain" description="Auxiliary Activity family 9 catalytic" evidence="18">
    <location>
        <begin position="22"/>
        <end position="241"/>
    </location>
</feature>
<feature type="region of interest" description="Disordered" evidence="16">
    <location>
        <begin position="361"/>
        <end position="398"/>
    </location>
</feature>
<evidence type="ECO:0000256" key="7">
    <source>
        <dbReference type="ARBA" id="ARBA00023002"/>
    </source>
</evidence>
<dbReference type="GO" id="GO:0005576">
    <property type="term" value="C:extracellular region"/>
    <property type="evidence" value="ECO:0007669"/>
    <property type="project" value="UniProtKB-SubCell"/>
</dbReference>
<keyword evidence="7" id="KW-0560">Oxidoreductase</keyword>
<keyword evidence="8" id="KW-0186">Copper</keyword>
<dbReference type="GO" id="GO:0004497">
    <property type="term" value="F:monooxygenase activity"/>
    <property type="evidence" value="ECO:0007669"/>
    <property type="project" value="UniProtKB-KW"/>
</dbReference>
<evidence type="ECO:0000259" key="18">
    <source>
        <dbReference type="Pfam" id="PF03443"/>
    </source>
</evidence>